<dbReference type="PROSITE" id="PS50011">
    <property type="entry name" value="PROTEIN_KINASE_DOM"/>
    <property type="match status" value="1"/>
</dbReference>
<dbReference type="AlphaFoldDB" id="A0A4S8LYA1"/>
<accession>A0A4S8LYA1</accession>
<sequence length="85" mass="9693">MQYLHSRNIIHGGLETSDILAKEDGHPCIADYGIENHRYFSPEAWKGVSNTNLFGFLFFSRSQHNPKIFYVFPSLSFPLSISSVN</sequence>
<name>A0A4S8LYA1_DENBC</name>
<organism evidence="2 3">
    <name type="scientific">Dendrothele bispora (strain CBS 962.96)</name>
    <dbReference type="NCBI Taxonomy" id="1314807"/>
    <lineage>
        <taxon>Eukaryota</taxon>
        <taxon>Fungi</taxon>
        <taxon>Dikarya</taxon>
        <taxon>Basidiomycota</taxon>
        <taxon>Agaricomycotina</taxon>
        <taxon>Agaricomycetes</taxon>
        <taxon>Agaricomycetidae</taxon>
        <taxon>Agaricales</taxon>
        <taxon>Agaricales incertae sedis</taxon>
        <taxon>Dendrothele</taxon>
    </lineage>
</organism>
<evidence type="ECO:0000259" key="1">
    <source>
        <dbReference type="PROSITE" id="PS50011"/>
    </source>
</evidence>
<dbReference type="Gene3D" id="1.10.510.10">
    <property type="entry name" value="Transferase(Phosphotransferase) domain 1"/>
    <property type="match status" value="1"/>
</dbReference>
<evidence type="ECO:0000313" key="3">
    <source>
        <dbReference type="Proteomes" id="UP000297245"/>
    </source>
</evidence>
<proteinExistence type="predicted"/>
<evidence type="ECO:0000313" key="2">
    <source>
        <dbReference type="EMBL" id="THU94441.1"/>
    </source>
</evidence>
<dbReference type="SUPFAM" id="SSF56112">
    <property type="entry name" value="Protein kinase-like (PK-like)"/>
    <property type="match status" value="1"/>
</dbReference>
<dbReference type="GO" id="GO:0004672">
    <property type="term" value="F:protein kinase activity"/>
    <property type="evidence" value="ECO:0007669"/>
    <property type="project" value="InterPro"/>
</dbReference>
<dbReference type="InterPro" id="IPR011009">
    <property type="entry name" value="Kinase-like_dom_sf"/>
</dbReference>
<dbReference type="Proteomes" id="UP000297245">
    <property type="component" value="Unassembled WGS sequence"/>
</dbReference>
<feature type="domain" description="Protein kinase" evidence="1">
    <location>
        <begin position="1"/>
        <end position="85"/>
    </location>
</feature>
<dbReference type="OrthoDB" id="5966500at2759"/>
<dbReference type="EMBL" id="ML179224">
    <property type="protein sequence ID" value="THU94441.1"/>
    <property type="molecule type" value="Genomic_DNA"/>
</dbReference>
<gene>
    <name evidence="2" type="ORF">K435DRAFT_900211</name>
</gene>
<protein>
    <recommendedName>
        <fullName evidence="1">Protein kinase domain-containing protein</fullName>
    </recommendedName>
</protein>
<reference evidence="2 3" key="1">
    <citation type="journal article" date="2019" name="Nat. Ecol. Evol.">
        <title>Megaphylogeny resolves global patterns of mushroom evolution.</title>
        <authorList>
            <person name="Varga T."/>
            <person name="Krizsan K."/>
            <person name="Foldi C."/>
            <person name="Dima B."/>
            <person name="Sanchez-Garcia M."/>
            <person name="Sanchez-Ramirez S."/>
            <person name="Szollosi G.J."/>
            <person name="Szarkandi J.G."/>
            <person name="Papp V."/>
            <person name="Albert L."/>
            <person name="Andreopoulos W."/>
            <person name="Angelini C."/>
            <person name="Antonin V."/>
            <person name="Barry K.W."/>
            <person name="Bougher N.L."/>
            <person name="Buchanan P."/>
            <person name="Buyck B."/>
            <person name="Bense V."/>
            <person name="Catcheside P."/>
            <person name="Chovatia M."/>
            <person name="Cooper J."/>
            <person name="Damon W."/>
            <person name="Desjardin D."/>
            <person name="Finy P."/>
            <person name="Geml J."/>
            <person name="Haridas S."/>
            <person name="Hughes K."/>
            <person name="Justo A."/>
            <person name="Karasinski D."/>
            <person name="Kautmanova I."/>
            <person name="Kiss B."/>
            <person name="Kocsube S."/>
            <person name="Kotiranta H."/>
            <person name="LaButti K.M."/>
            <person name="Lechner B.E."/>
            <person name="Liimatainen K."/>
            <person name="Lipzen A."/>
            <person name="Lukacs Z."/>
            <person name="Mihaltcheva S."/>
            <person name="Morgado L.N."/>
            <person name="Niskanen T."/>
            <person name="Noordeloos M.E."/>
            <person name="Ohm R.A."/>
            <person name="Ortiz-Santana B."/>
            <person name="Ovrebo C."/>
            <person name="Racz N."/>
            <person name="Riley R."/>
            <person name="Savchenko A."/>
            <person name="Shiryaev A."/>
            <person name="Soop K."/>
            <person name="Spirin V."/>
            <person name="Szebenyi C."/>
            <person name="Tomsovsky M."/>
            <person name="Tulloss R.E."/>
            <person name="Uehling J."/>
            <person name="Grigoriev I.V."/>
            <person name="Vagvolgyi C."/>
            <person name="Papp T."/>
            <person name="Martin F.M."/>
            <person name="Miettinen O."/>
            <person name="Hibbett D.S."/>
            <person name="Nagy L.G."/>
        </authorList>
    </citation>
    <scope>NUCLEOTIDE SEQUENCE [LARGE SCALE GENOMIC DNA]</scope>
    <source>
        <strain evidence="2 3">CBS 962.96</strain>
    </source>
</reference>
<keyword evidence="3" id="KW-1185">Reference proteome</keyword>
<dbReference type="InterPro" id="IPR000719">
    <property type="entry name" value="Prot_kinase_dom"/>
</dbReference>
<dbReference type="GO" id="GO:0005524">
    <property type="term" value="F:ATP binding"/>
    <property type="evidence" value="ECO:0007669"/>
    <property type="project" value="InterPro"/>
</dbReference>